<dbReference type="GO" id="GO:0005634">
    <property type="term" value="C:nucleus"/>
    <property type="evidence" value="ECO:0007669"/>
    <property type="project" value="UniProtKB-SubCell"/>
</dbReference>
<gene>
    <name evidence="6" type="ORF">GSCOC_T00030533001</name>
</gene>
<comment type="subcellular location">
    <subcellularLocation>
        <location evidence="1">Nucleus</location>
    </subcellularLocation>
</comment>
<feature type="region of interest" description="Disordered" evidence="4">
    <location>
        <begin position="910"/>
        <end position="955"/>
    </location>
</feature>
<feature type="compositionally biased region" description="Polar residues" evidence="4">
    <location>
        <begin position="1"/>
        <end position="22"/>
    </location>
</feature>
<keyword evidence="2" id="KW-0539">Nucleus</keyword>
<protein>
    <recommendedName>
        <fullName evidence="5">RING-type domain-containing protein</fullName>
    </recommendedName>
</protein>
<dbReference type="AlphaFoldDB" id="A0A068UNV4"/>
<dbReference type="FunCoup" id="A0A068UNV4">
    <property type="interactions" value="2474"/>
</dbReference>
<dbReference type="PANTHER" id="PTHR47358:SF2">
    <property type="entry name" value="E3 UBIQUITIN-PROTEIN LIGASE HOS1"/>
    <property type="match status" value="1"/>
</dbReference>
<feature type="compositionally biased region" description="Polar residues" evidence="4">
    <location>
        <begin position="818"/>
        <end position="833"/>
    </location>
</feature>
<sequence length="955" mass="107133">MEQNRFSDAFSNGGATAASTTPSVPPRQPNYTCAKVQEALAHLASIDPIELCNEAKVEHCRATRDLRSCGRYIQSVLNSCGHASLCEECSQRCDVCPICRVPLPKGGSRLRLRLYYECIEACLISKRCDDRLQDKEDGDKELIADVQRLYSLFDVALENNLSSLICHYVTDVCMDDSAVSSDPVIAFLLDEVVVKDWCKRTFKNIVADLQAMYNLAVCELKACLSLLLKFSVKLAGLVIVLDVLESSFKGSLSAKLYDLHHLQENILKTKQHLEVITWCTRHDFLVNVRSRHGPIASWRSEVRERKSAAIRRAWPDSVPNSAAVSSRTDNSTLFIEEALSNLDTEWGHIDDPGEELQIALLQKDGGSSFLRSKLEGLAALYPFESMRAAIDVLFLRGSSDLVVSKQAILLYYLFDRHWTIPEDLWRDVVDDFAASFCITRHSLLESFVFYLLDDHTDKALQEACRLLPEISGPTVHPKMAKVLLERQNPDAALMVLRWSGRDEAQLVSLEEAVTTVRVRVECGLLTEAFMYQRAVCMKVKEKKLGDESFLNASGETRDEHWTWMQWVEVMVTEISCLCIRRNLVDRMIELPWNFDEEKHLHKCLLDFATDDPLSTMGSLLVVFYLQRHRYIEAYEVDRKLVNIEQEYIVKSSAREEILVRMRSTSHWRSALVEKSIELLPDVIQQQLKNGKLHENGVLPSNAGGFPANSNDAREQGPILTSLLVPPVISSSVQGTNNVMTSPIHSTLNSSSKLGRSVSFRTNNYGNFGASMLPKGFFNEAEKGWTPDSGLRKNFSFDDVSPAIPNTNIATSPIRELKSSSSQKPGSIPKQNGYLNKVHSRSSYLKGSIANPVTSLRSNLGMLMDSAQDSSVLGKLAFSDTTDVPQMLHSNDSMDISWSHDERGLSVERVDANGGPRWRSDESSEDEEHQNQARTAVTAANTRNIRGTRRGRVLGR</sequence>
<dbReference type="Gene3D" id="3.30.40.10">
    <property type="entry name" value="Zinc/RING finger domain, C3HC4 (zinc finger)"/>
    <property type="match status" value="1"/>
</dbReference>
<dbReference type="Gramene" id="CDP10002">
    <property type="protein sequence ID" value="CDP10002"/>
    <property type="gene ID" value="GSCOC_T00030533001"/>
</dbReference>
<dbReference type="GO" id="GO:0004842">
    <property type="term" value="F:ubiquitin-protein transferase activity"/>
    <property type="evidence" value="ECO:0007669"/>
    <property type="project" value="InterPro"/>
</dbReference>
<evidence type="ECO:0000313" key="7">
    <source>
        <dbReference type="Proteomes" id="UP000295252"/>
    </source>
</evidence>
<dbReference type="InterPro" id="IPR044718">
    <property type="entry name" value="HOS1"/>
</dbReference>
<dbReference type="PANTHER" id="PTHR47358">
    <property type="entry name" value="E3 UBIQUITIN-PROTEIN LIGASE HOS1"/>
    <property type="match status" value="1"/>
</dbReference>
<dbReference type="InterPro" id="IPR013083">
    <property type="entry name" value="Znf_RING/FYVE/PHD"/>
</dbReference>
<evidence type="ECO:0000256" key="1">
    <source>
        <dbReference type="ARBA" id="ARBA00004123"/>
    </source>
</evidence>
<proteinExistence type="predicted"/>
<accession>A0A068UNV4</accession>
<dbReference type="GO" id="GO:0008270">
    <property type="term" value="F:zinc ion binding"/>
    <property type="evidence" value="ECO:0007669"/>
    <property type="project" value="UniProtKB-KW"/>
</dbReference>
<keyword evidence="3" id="KW-0479">Metal-binding</keyword>
<evidence type="ECO:0000259" key="5">
    <source>
        <dbReference type="PROSITE" id="PS50089"/>
    </source>
</evidence>
<dbReference type="OrthoDB" id="20729at2759"/>
<feature type="region of interest" description="Disordered" evidence="4">
    <location>
        <begin position="1"/>
        <end position="28"/>
    </location>
</feature>
<dbReference type="Pfam" id="PF13934">
    <property type="entry name" value="ELYS"/>
    <property type="match status" value="1"/>
</dbReference>
<keyword evidence="3" id="KW-0863">Zinc-finger</keyword>
<feature type="region of interest" description="Disordered" evidence="4">
    <location>
        <begin position="814"/>
        <end position="833"/>
    </location>
</feature>
<dbReference type="STRING" id="49390.A0A068UNV4"/>
<evidence type="ECO:0000256" key="2">
    <source>
        <dbReference type="ARBA" id="ARBA00023242"/>
    </source>
</evidence>
<feature type="compositionally biased region" description="Basic residues" evidence="4">
    <location>
        <begin position="945"/>
        <end position="955"/>
    </location>
</feature>
<evidence type="ECO:0000256" key="3">
    <source>
        <dbReference type="PROSITE-ProRule" id="PRU00175"/>
    </source>
</evidence>
<organism evidence="6 7">
    <name type="scientific">Coffea canephora</name>
    <name type="common">Robusta coffee</name>
    <dbReference type="NCBI Taxonomy" id="49390"/>
    <lineage>
        <taxon>Eukaryota</taxon>
        <taxon>Viridiplantae</taxon>
        <taxon>Streptophyta</taxon>
        <taxon>Embryophyta</taxon>
        <taxon>Tracheophyta</taxon>
        <taxon>Spermatophyta</taxon>
        <taxon>Magnoliopsida</taxon>
        <taxon>eudicotyledons</taxon>
        <taxon>Gunneridae</taxon>
        <taxon>Pentapetalae</taxon>
        <taxon>asterids</taxon>
        <taxon>lamiids</taxon>
        <taxon>Gentianales</taxon>
        <taxon>Rubiaceae</taxon>
        <taxon>Ixoroideae</taxon>
        <taxon>Gardenieae complex</taxon>
        <taxon>Bertiereae - Coffeeae clade</taxon>
        <taxon>Coffeeae</taxon>
        <taxon>Coffea</taxon>
    </lineage>
</organism>
<reference evidence="7" key="1">
    <citation type="journal article" date="2014" name="Science">
        <title>The coffee genome provides insight into the convergent evolution of caffeine biosynthesis.</title>
        <authorList>
            <person name="Denoeud F."/>
            <person name="Carretero-Paulet L."/>
            <person name="Dereeper A."/>
            <person name="Droc G."/>
            <person name="Guyot R."/>
            <person name="Pietrella M."/>
            <person name="Zheng C."/>
            <person name="Alberti A."/>
            <person name="Anthony F."/>
            <person name="Aprea G."/>
            <person name="Aury J.M."/>
            <person name="Bento P."/>
            <person name="Bernard M."/>
            <person name="Bocs S."/>
            <person name="Campa C."/>
            <person name="Cenci A."/>
            <person name="Combes M.C."/>
            <person name="Crouzillat D."/>
            <person name="Da Silva C."/>
            <person name="Daddiego L."/>
            <person name="De Bellis F."/>
            <person name="Dussert S."/>
            <person name="Garsmeur O."/>
            <person name="Gayraud T."/>
            <person name="Guignon V."/>
            <person name="Jahn K."/>
            <person name="Jamilloux V."/>
            <person name="Joet T."/>
            <person name="Labadie K."/>
            <person name="Lan T."/>
            <person name="Leclercq J."/>
            <person name="Lepelley M."/>
            <person name="Leroy T."/>
            <person name="Li L.T."/>
            <person name="Librado P."/>
            <person name="Lopez L."/>
            <person name="Munoz A."/>
            <person name="Noel B."/>
            <person name="Pallavicini A."/>
            <person name="Perrotta G."/>
            <person name="Poncet V."/>
            <person name="Pot D."/>
            <person name="Priyono X."/>
            <person name="Rigoreau M."/>
            <person name="Rouard M."/>
            <person name="Rozas J."/>
            <person name="Tranchant-Dubreuil C."/>
            <person name="VanBuren R."/>
            <person name="Zhang Q."/>
            <person name="Andrade A.C."/>
            <person name="Argout X."/>
            <person name="Bertrand B."/>
            <person name="de Kochko A."/>
            <person name="Graziosi G."/>
            <person name="Henry R.J."/>
            <person name="Jayarama X."/>
            <person name="Ming R."/>
            <person name="Nagai C."/>
            <person name="Rounsley S."/>
            <person name="Sankoff D."/>
            <person name="Giuliano G."/>
            <person name="Albert V.A."/>
            <person name="Wincker P."/>
            <person name="Lashermes P."/>
        </authorList>
    </citation>
    <scope>NUCLEOTIDE SEQUENCE [LARGE SCALE GENOMIC DNA]</scope>
    <source>
        <strain evidence="7">cv. DH200-94</strain>
    </source>
</reference>
<dbReference type="InterPro" id="IPR001841">
    <property type="entry name" value="Znf_RING"/>
</dbReference>
<keyword evidence="7" id="KW-1185">Reference proteome</keyword>
<dbReference type="InParanoid" id="A0A068UNV4"/>
<dbReference type="OMA" id="HKCLLDF"/>
<dbReference type="PhylomeDB" id="A0A068UNV4"/>
<dbReference type="GO" id="GO:0016567">
    <property type="term" value="P:protein ubiquitination"/>
    <property type="evidence" value="ECO:0007669"/>
    <property type="project" value="InterPro"/>
</dbReference>
<dbReference type="EMBL" id="HG739125">
    <property type="protein sequence ID" value="CDP10002.1"/>
    <property type="molecule type" value="Genomic_DNA"/>
</dbReference>
<name>A0A068UNV4_COFCA</name>
<dbReference type="InterPro" id="IPR025151">
    <property type="entry name" value="ELYS_dom"/>
</dbReference>
<dbReference type="PROSITE" id="PS50089">
    <property type="entry name" value="ZF_RING_2"/>
    <property type="match status" value="1"/>
</dbReference>
<evidence type="ECO:0000256" key="4">
    <source>
        <dbReference type="SAM" id="MobiDB-lite"/>
    </source>
</evidence>
<feature type="domain" description="RING-type" evidence="5">
    <location>
        <begin position="69"/>
        <end position="100"/>
    </location>
</feature>
<keyword evidence="3" id="KW-0862">Zinc</keyword>
<feature type="compositionally biased region" description="Low complexity" evidence="4">
    <location>
        <begin position="931"/>
        <end position="944"/>
    </location>
</feature>
<evidence type="ECO:0000313" key="6">
    <source>
        <dbReference type="EMBL" id="CDP10002.1"/>
    </source>
</evidence>
<dbReference type="Proteomes" id="UP000295252">
    <property type="component" value="Chromosome X"/>
</dbReference>